<accession>A0A1L3GSG3</accession>
<sequence>MRHIVKPKASLTELETVCKATGLMMSPCGAELPRDFCIYLECYLDFALVQARHSQFAPYQHPTGP</sequence>
<keyword evidence="2" id="KW-1185">Reference proteome</keyword>
<dbReference type="Proteomes" id="UP000182517">
    <property type="component" value="Chromosome"/>
</dbReference>
<gene>
    <name evidence="1" type="ORF">A7E78_14225</name>
</gene>
<evidence type="ECO:0000313" key="2">
    <source>
        <dbReference type="Proteomes" id="UP000182517"/>
    </source>
</evidence>
<protein>
    <submittedName>
        <fullName evidence="1">Uncharacterized protein</fullName>
    </submittedName>
</protein>
<dbReference type="KEGG" id="pef:A7E78_14225"/>
<reference evidence="1 2" key="1">
    <citation type="journal article" date="2017" name="Genome Announc.">
        <title>Complete Genome Sequences of Two Acetylene-Fermenting Pelobacter acetylenicus Strains.</title>
        <authorList>
            <person name="Sutton J.M."/>
            <person name="Baesman S.M."/>
            <person name="Fierst J.L."/>
            <person name="Poret-Peterson A.T."/>
            <person name="Oremland R.S."/>
            <person name="Dunlap D.S."/>
            <person name="Akob D.M."/>
        </authorList>
    </citation>
    <scope>NUCLEOTIDE SEQUENCE [LARGE SCALE GENOMIC DNA]</scope>
    <source>
        <strain evidence="1 2">SFB93</strain>
    </source>
</reference>
<evidence type="ECO:0000313" key="1">
    <source>
        <dbReference type="EMBL" id="APG28886.1"/>
    </source>
</evidence>
<dbReference type="EMBL" id="CP015519">
    <property type="protein sequence ID" value="APG28886.1"/>
    <property type="molecule type" value="Genomic_DNA"/>
</dbReference>
<organism evidence="1 2">
    <name type="scientific">Syntrophotalea acetylenivorans</name>
    <dbReference type="NCBI Taxonomy" id="1842532"/>
    <lineage>
        <taxon>Bacteria</taxon>
        <taxon>Pseudomonadati</taxon>
        <taxon>Thermodesulfobacteriota</taxon>
        <taxon>Desulfuromonadia</taxon>
        <taxon>Desulfuromonadales</taxon>
        <taxon>Syntrophotaleaceae</taxon>
        <taxon>Syntrophotalea</taxon>
    </lineage>
</organism>
<dbReference type="AlphaFoldDB" id="A0A1L3GSG3"/>
<proteinExistence type="predicted"/>
<name>A0A1L3GSG3_9BACT</name>